<comment type="caution">
    <text evidence="1">The sequence shown here is derived from an EMBL/GenBank/DDBJ whole genome shotgun (WGS) entry which is preliminary data.</text>
</comment>
<evidence type="ECO:0000313" key="1">
    <source>
        <dbReference type="EMBL" id="GJD89479.1"/>
    </source>
</evidence>
<sequence>MEIDGAEAVARVEARNAETMARSADAAFARNRETARGLLGRPERIPHVQRYGGFLSNVRTVPNSMNEPDYTAVATRYGLPGPEVSAYDWPRTEIQDSGLPFVHRGA</sequence>
<dbReference type="AlphaFoldDB" id="A0AAV4ZLT9"/>
<proteinExistence type="predicted"/>
<name>A0AAV4ZLT9_9HYPH</name>
<dbReference type="Proteomes" id="UP001055247">
    <property type="component" value="Unassembled WGS sequence"/>
</dbReference>
<reference evidence="1" key="2">
    <citation type="submission" date="2021-08" db="EMBL/GenBank/DDBJ databases">
        <authorList>
            <person name="Tani A."/>
            <person name="Ola A."/>
            <person name="Ogura Y."/>
            <person name="Katsura K."/>
            <person name="Hayashi T."/>
        </authorList>
    </citation>
    <scope>NUCLEOTIDE SEQUENCE</scope>
    <source>
        <strain evidence="1">DSM 16372</strain>
    </source>
</reference>
<keyword evidence="2" id="KW-1185">Reference proteome</keyword>
<organism evidence="1 2">
    <name type="scientific">Methylobacterium hispanicum</name>
    <dbReference type="NCBI Taxonomy" id="270350"/>
    <lineage>
        <taxon>Bacteria</taxon>
        <taxon>Pseudomonadati</taxon>
        <taxon>Pseudomonadota</taxon>
        <taxon>Alphaproteobacteria</taxon>
        <taxon>Hyphomicrobiales</taxon>
        <taxon>Methylobacteriaceae</taxon>
        <taxon>Methylobacterium</taxon>
    </lineage>
</organism>
<accession>A0AAV4ZLT9</accession>
<dbReference type="EMBL" id="BPQO01000012">
    <property type="protein sequence ID" value="GJD89479.1"/>
    <property type="molecule type" value="Genomic_DNA"/>
</dbReference>
<reference evidence="1" key="1">
    <citation type="journal article" date="2016" name="Front. Microbiol.">
        <title>Genome Sequence of the Piezophilic, Mesophilic Sulfate-Reducing Bacterium Desulfovibrio indicus J2T.</title>
        <authorList>
            <person name="Cao J."/>
            <person name="Maignien L."/>
            <person name="Shao Z."/>
            <person name="Alain K."/>
            <person name="Jebbar M."/>
        </authorList>
    </citation>
    <scope>NUCLEOTIDE SEQUENCE</scope>
    <source>
        <strain evidence="1">DSM 16372</strain>
    </source>
</reference>
<gene>
    <name evidence="1" type="ORF">BHAOGJBA_3006</name>
</gene>
<protein>
    <submittedName>
        <fullName evidence="1">Uncharacterized protein</fullName>
    </submittedName>
</protein>
<evidence type="ECO:0000313" key="2">
    <source>
        <dbReference type="Proteomes" id="UP001055247"/>
    </source>
</evidence>